<comment type="subcellular location">
    <subcellularLocation>
        <location evidence="1">Membrane</location>
        <topology evidence="1">Multi-pass membrane protein</topology>
    </subcellularLocation>
</comment>
<dbReference type="GO" id="GO:0016020">
    <property type="term" value="C:membrane"/>
    <property type="evidence" value="ECO:0007669"/>
    <property type="project" value="UniProtKB-SubCell"/>
</dbReference>
<keyword evidence="5 7" id="KW-1133">Transmembrane helix</keyword>
<dbReference type="InterPro" id="IPR004932">
    <property type="entry name" value="Rer1"/>
</dbReference>
<evidence type="ECO:0000256" key="3">
    <source>
        <dbReference type="ARBA" id="ARBA00006347"/>
    </source>
</evidence>
<evidence type="ECO:0000256" key="4">
    <source>
        <dbReference type="ARBA" id="ARBA00022692"/>
    </source>
</evidence>
<evidence type="ECO:0000313" key="9">
    <source>
        <dbReference type="Proteomes" id="UP000653305"/>
    </source>
</evidence>
<accession>A0A830C154</accession>
<reference evidence="8" key="1">
    <citation type="submission" date="2020-07" db="EMBL/GenBank/DDBJ databases">
        <title>Ethylene signaling mediates host invasion by parasitic plants.</title>
        <authorList>
            <person name="Yoshida S."/>
        </authorList>
    </citation>
    <scope>NUCLEOTIDE SEQUENCE</scope>
    <source>
        <strain evidence="8">Okayama</strain>
    </source>
</reference>
<evidence type="ECO:0000256" key="1">
    <source>
        <dbReference type="ARBA" id="ARBA00004141"/>
    </source>
</evidence>
<dbReference type="Proteomes" id="UP000653305">
    <property type="component" value="Unassembled WGS sequence"/>
</dbReference>
<evidence type="ECO:0000256" key="2">
    <source>
        <dbReference type="ARBA" id="ARBA00006070"/>
    </source>
</evidence>
<proteinExistence type="inferred from homology"/>
<protein>
    <submittedName>
        <fullName evidence="8">Protein disulfide-isomerase</fullName>
    </submittedName>
</protein>
<dbReference type="Gene3D" id="3.40.30.10">
    <property type="entry name" value="Glutaredoxin"/>
    <property type="match status" value="2"/>
</dbReference>
<evidence type="ECO:0000256" key="5">
    <source>
        <dbReference type="ARBA" id="ARBA00022989"/>
    </source>
</evidence>
<dbReference type="CDD" id="cd02961">
    <property type="entry name" value="PDI_a_family"/>
    <property type="match status" value="1"/>
</dbReference>
<comment type="caution">
    <text evidence="8">The sequence shown here is derived from an EMBL/GenBank/DDBJ whole genome shotgun (WGS) entry which is preliminary data.</text>
</comment>
<dbReference type="AlphaFoldDB" id="A0A830C154"/>
<dbReference type="SUPFAM" id="SSF52833">
    <property type="entry name" value="Thioredoxin-like"/>
    <property type="match status" value="2"/>
</dbReference>
<dbReference type="Pfam" id="PF03248">
    <property type="entry name" value="Rer1"/>
    <property type="match status" value="1"/>
</dbReference>
<dbReference type="InterPro" id="IPR036249">
    <property type="entry name" value="Thioredoxin-like_sf"/>
</dbReference>
<sequence>MPPKVDPELDVLDGASFPTRDSQEYAITKAFCVVFMMTFLSVFDVPVFWPILFFYWFFLFFHTMKRQINHMIKYRYIPFNFGKKIQGFPTNKILRKGGEIIQEYKGPHEAEGIVDYLKRQAGPASTEIKSAEDATTLIDEKKIFVGVFPKFSGEEFDNFIALAEKMRSDYDFGHTLDAKFLPKGESVSKPTLRVLAAYSIQIREEKVMAPKQPNSTLFVGLKKGHVVTPKELAPRPSDRKGMKLALLFMFSL</sequence>
<dbReference type="GO" id="GO:0005783">
    <property type="term" value="C:endoplasmic reticulum"/>
    <property type="evidence" value="ECO:0007669"/>
    <property type="project" value="TreeGrafter"/>
</dbReference>
<dbReference type="PANTHER" id="PTHR18929">
    <property type="entry name" value="PROTEIN DISULFIDE ISOMERASE"/>
    <property type="match status" value="1"/>
</dbReference>
<evidence type="ECO:0000256" key="6">
    <source>
        <dbReference type="ARBA" id="ARBA00023136"/>
    </source>
</evidence>
<comment type="similarity">
    <text evidence="2">Belongs to the RER1 family.</text>
</comment>
<dbReference type="GO" id="GO:0034976">
    <property type="term" value="P:response to endoplasmic reticulum stress"/>
    <property type="evidence" value="ECO:0007669"/>
    <property type="project" value="TreeGrafter"/>
</dbReference>
<dbReference type="GO" id="GO:0006457">
    <property type="term" value="P:protein folding"/>
    <property type="evidence" value="ECO:0007669"/>
    <property type="project" value="TreeGrafter"/>
</dbReference>
<dbReference type="PANTHER" id="PTHR18929:SF250">
    <property type="entry name" value="PROTEIN DISULFIDE-ISOMERASE"/>
    <property type="match status" value="1"/>
</dbReference>
<name>A0A830C154_9LAMI</name>
<comment type="similarity">
    <text evidence="3">Belongs to the protein disulfide isomerase family.</text>
</comment>
<keyword evidence="8" id="KW-0413">Isomerase</keyword>
<dbReference type="OrthoDB" id="1718816at2759"/>
<organism evidence="8 9">
    <name type="scientific">Phtheirospermum japonicum</name>
    <dbReference type="NCBI Taxonomy" id="374723"/>
    <lineage>
        <taxon>Eukaryota</taxon>
        <taxon>Viridiplantae</taxon>
        <taxon>Streptophyta</taxon>
        <taxon>Embryophyta</taxon>
        <taxon>Tracheophyta</taxon>
        <taxon>Spermatophyta</taxon>
        <taxon>Magnoliopsida</taxon>
        <taxon>eudicotyledons</taxon>
        <taxon>Gunneridae</taxon>
        <taxon>Pentapetalae</taxon>
        <taxon>asterids</taxon>
        <taxon>lamiids</taxon>
        <taxon>Lamiales</taxon>
        <taxon>Orobanchaceae</taxon>
        <taxon>Orobanchaceae incertae sedis</taxon>
        <taxon>Phtheirospermum</taxon>
    </lineage>
</organism>
<dbReference type="EMBL" id="BMAC01000344">
    <property type="protein sequence ID" value="GFP94287.1"/>
    <property type="molecule type" value="Genomic_DNA"/>
</dbReference>
<keyword evidence="4 7" id="KW-0812">Transmembrane</keyword>
<evidence type="ECO:0000256" key="7">
    <source>
        <dbReference type="SAM" id="Phobius"/>
    </source>
</evidence>
<keyword evidence="6 7" id="KW-0472">Membrane</keyword>
<keyword evidence="9" id="KW-1185">Reference proteome</keyword>
<gene>
    <name evidence="8" type="ORF">PHJA_001573200</name>
</gene>
<feature type="transmembrane region" description="Helical" evidence="7">
    <location>
        <begin position="47"/>
        <end position="64"/>
    </location>
</feature>
<dbReference type="CDD" id="cd02981">
    <property type="entry name" value="PDI_b_family"/>
    <property type="match status" value="1"/>
</dbReference>
<dbReference type="GO" id="GO:0003756">
    <property type="term" value="F:protein disulfide isomerase activity"/>
    <property type="evidence" value="ECO:0007669"/>
    <property type="project" value="TreeGrafter"/>
</dbReference>
<evidence type="ECO:0000313" key="8">
    <source>
        <dbReference type="EMBL" id="GFP94287.1"/>
    </source>
</evidence>